<keyword evidence="1" id="KW-0175">Coiled coil</keyword>
<feature type="region of interest" description="Disordered" evidence="2">
    <location>
        <begin position="99"/>
        <end position="132"/>
    </location>
</feature>
<reference evidence="3 4" key="1">
    <citation type="submission" date="2024-04" db="EMBL/GenBank/DDBJ databases">
        <title>Phyllosticta paracitricarpa is synonymous to the EU quarantine fungus P. citricarpa based on phylogenomic analyses.</title>
        <authorList>
            <consortium name="Lawrence Berkeley National Laboratory"/>
            <person name="Van Ingen-Buijs V.A."/>
            <person name="Van Westerhoven A.C."/>
            <person name="Haridas S."/>
            <person name="Skiadas P."/>
            <person name="Martin F."/>
            <person name="Groenewald J.Z."/>
            <person name="Crous P.W."/>
            <person name="Seidl M.F."/>
        </authorList>
    </citation>
    <scope>NUCLEOTIDE SEQUENCE [LARGE SCALE GENOMIC DNA]</scope>
    <source>
        <strain evidence="3 4">CBS 123374</strain>
    </source>
</reference>
<gene>
    <name evidence="3" type="ORF">HDK90DRAFT_463648</name>
</gene>
<accession>A0ABR1YV49</accession>
<feature type="compositionally biased region" description="Basic residues" evidence="2">
    <location>
        <begin position="264"/>
        <end position="276"/>
    </location>
</feature>
<protein>
    <submittedName>
        <fullName evidence="3">Uncharacterized protein</fullName>
    </submittedName>
</protein>
<feature type="compositionally biased region" description="Basic and acidic residues" evidence="2">
    <location>
        <begin position="119"/>
        <end position="132"/>
    </location>
</feature>
<sequence length="285" mass="32629">MFPIFLLSYKHRTTKSRLTQDTNSGLSPVSFAIRTLPTPPAHSASSFKPIEMSGSQDDQFHKLLDELAIHLANATHEKRQLQNQVEDLQSQVTKLLAITNTSAPRTQDGTDESSNQSKPTHESSQDQKEPPFLEEEARKLVAPVSAPSMAFAKMEREKPKDTRVVLRPPPFIRLKRQLRKLERDSAIHAQKQESLNLTRMTMAPTEEEVSHDKCAPAPKEMKSRKKTRPPSDTHSIKKPSGKKRKTKQRQPTYEKGFRTDRLLTRRKKKHATRTKRERAVQKTEE</sequence>
<dbReference type="Proteomes" id="UP001492380">
    <property type="component" value="Unassembled WGS sequence"/>
</dbReference>
<feature type="compositionally biased region" description="Polar residues" evidence="2">
    <location>
        <begin position="99"/>
        <end position="118"/>
    </location>
</feature>
<feature type="region of interest" description="Disordered" evidence="2">
    <location>
        <begin position="203"/>
        <end position="285"/>
    </location>
</feature>
<evidence type="ECO:0000313" key="3">
    <source>
        <dbReference type="EMBL" id="KAK8240001.1"/>
    </source>
</evidence>
<name>A0ABR1YV49_9PEZI</name>
<dbReference type="EMBL" id="JBBWRZ010000003">
    <property type="protein sequence ID" value="KAK8240001.1"/>
    <property type="molecule type" value="Genomic_DNA"/>
</dbReference>
<feature type="coiled-coil region" evidence="1">
    <location>
        <begin position="64"/>
        <end position="98"/>
    </location>
</feature>
<evidence type="ECO:0000256" key="2">
    <source>
        <dbReference type="SAM" id="MobiDB-lite"/>
    </source>
</evidence>
<evidence type="ECO:0000313" key="4">
    <source>
        <dbReference type="Proteomes" id="UP001492380"/>
    </source>
</evidence>
<proteinExistence type="predicted"/>
<keyword evidence="4" id="KW-1185">Reference proteome</keyword>
<organism evidence="3 4">
    <name type="scientific">Phyllosticta capitalensis</name>
    <dbReference type="NCBI Taxonomy" id="121624"/>
    <lineage>
        <taxon>Eukaryota</taxon>
        <taxon>Fungi</taxon>
        <taxon>Dikarya</taxon>
        <taxon>Ascomycota</taxon>
        <taxon>Pezizomycotina</taxon>
        <taxon>Dothideomycetes</taxon>
        <taxon>Dothideomycetes incertae sedis</taxon>
        <taxon>Botryosphaeriales</taxon>
        <taxon>Phyllostictaceae</taxon>
        <taxon>Phyllosticta</taxon>
    </lineage>
</organism>
<feature type="compositionally biased region" description="Basic residues" evidence="2">
    <location>
        <begin position="236"/>
        <end position="248"/>
    </location>
</feature>
<evidence type="ECO:0000256" key="1">
    <source>
        <dbReference type="SAM" id="Coils"/>
    </source>
</evidence>
<comment type="caution">
    <text evidence="3">The sequence shown here is derived from an EMBL/GenBank/DDBJ whole genome shotgun (WGS) entry which is preliminary data.</text>
</comment>